<evidence type="ECO:0000256" key="2">
    <source>
        <dbReference type="ARBA" id="ARBA00022723"/>
    </source>
</evidence>
<gene>
    <name evidence="4" type="ORF">RGD00_06115</name>
</gene>
<comment type="similarity">
    <text evidence="1">Belongs to the inositol monophosphatase superfamily.</text>
</comment>
<dbReference type="RefSeq" id="WP_310456417.1">
    <property type="nucleotide sequence ID" value="NZ_JAVKPH010000005.1"/>
</dbReference>
<dbReference type="PANTHER" id="PTHR20854">
    <property type="entry name" value="INOSITOL MONOPHOSPHATASE"/>
    <property type="match status" value="1"/>
</dbReference>
<name>A0ABU1F5L2_9RHOB</name>
<evidence type="ECO:0000256" key="1">
    <source>
        <dbReference type="ARBA" id="ARBA00009759"/>
    </source>
</evidence>
<dbReference type="EC" id="3.1.3.7" evidence="4"/>
<comment type="caution">
    <text evidence="4">The sequence shown here is derived from an EMBL/GenBank/DDBJ whole genome shotgun (WGS) entry which is preliminary data.</text>
</comment>
<keyword evidence="3" id="KW-0460">Magnesium</keyword>
<proteinExistence type="inferred from homology"/>
<protein>
    <submittedName>
        <fullName evidence="4">3'(2'),5'-bisphosphate nucleotidase CysQ</fullName>
        <ecNumber evidence="4">3.1.3.7</ecNumber>
    </submittedName>
</protein>
<dbReference type="Proteomes" id="UP001247754">
    <property type="component" value="Unassembled WGS sequence"/>
</dbReference>
<dbReference type="PRINTS" id="PR00377">
    <property type="entry name" value="IMPHPHTASES"/>
</dbReference>
<accession>A0ABU1F5L2</accession>
<keyword evidence="5" id="KW-1185">Reference proteome</keyword>
<keyword evidence="4" id="KW-0378">Hydrolase</keyword>
<dbReference type="Gene3D" id="3.40.190.80">
    <property type="match status" value="1"/>
</dbReference>
<dbReference type="PROSITE" id="PS00630">
    <property type="entry name" value="IMP_2"/>
    <property type="match status" value="1"/>
</dbReference>
<dbReference type="SUPFAM" id="SSF56655">
    <property type="entry name" value="Carbohydrate phosphatase"/>
    <property type="match status" value="1"/>
</dbReference>
<dbReference type="Pfam" id="PF00459">
    <property type="entry name" value="Inositol_P"/>
    <property type="match status" value="1"/>
</dbReference>
<organism evidence="4 5">
    <name type="scientific">Ruixingdingia sedimenti</name>
    <dbReference type="NCBI Taxonomy" id="3073604"/>
    <lineage>
        <taxon>Bacteria</taxon>
        <taxon>Pseudomonadati</taxon>
        <taxon>Pseudomonadota</taxon>
        <taxon>Alphaproteobacteria</taxon>
        <taxon>Rhodobacterales</taxon>
        <taxon>Paracoccaceae</taxon>
        <taxon>Ruixingdingia</taxon>
    </lineage>
</organism>
<keyword evidence="2" id="KW-0479">Metal-binding</keyword>
<dbReference type="CDD" id="cd01638">
    <property type="entry name" value="CysQ"/>
    <property type="match status" value="1"/>
</dbReference>
<evidence type="ECO:0000313" key="4">
    <source>
        <dbReference type="EMBL" id="MDR5652167.1"/>
    </source>
</evidence>
<dbReference type="InterPro" id="IPR020550">
    <property type="entry name" value="Inositol_monophosphatase_CS"/>
</dbReference>
<dbReference type="Gene3D" id="3.30.540.10">
    <property type="entry name" value="Fructose-1,6-Bisphosphatase, subunit A, domain 1"/>
    <property type="match status" value="1"/>
</dbReference>
<dbReference type="PANTHER" id="PTHR20854:SF4">
    <property type="entry name" value="INOSITOL-1-MONOPHOSPHATASE-RELATED"/>
    <property type="match status" value="1"/>
</dbReference>
<dbReference type="EMBL" id="JAVKPH010000005">
    <property type="protein sequence ID" value="MDR5652167.1"/>
    <property type="molecule type" value="Genomic_DNA"/>
</dbReference>
<dbReference type="GO" id="GO:0008441">
    <property type="term" value="F:3'(2'),5'-bisphosphate nucleotidase activity"/>
    <property type="evidence" value="ECO:0007669"/>
    <property type="project" value="UniProtKB-EC"/>
</dbReference>
<evidence type="ECO:0000256" key="3">
    <source>
        <dbReference type="ARBA" id="ARBA00022842"/>
    </source>
</evidence>
<sequence>MPARDLPLLTDAVRAAGEVALRYWRRKPRAWDKPDGAGPVTEADLAVNAALEETLRPARPDYGWLSEESPDSAARLAAPAVFVLDPIDGTRAFMAGEEGFAIALAVVAQGRVTAGAVYLPALDRLYAAAEDGAATLNGAPIRASAAAEPEGARVLTTAGNMAESHWPGGVPQLRRAFRPALAWRICLVAEGRFDGTITFRDAWEWDIAAASLIAARAGARVTDAAGAPLRFNAPRPQAPGLIAAPPALHAALMARARG</sequence>
<dbReference type="InterPro" id="IPR000760">
    <property type="entry name" value="Inositol_monophosphatase-like"/>
</dbReference>
<evidence type="ECO:0000313" key="5">
    <source>
        <dbReference type="Proteomes" id="UP001247754"/>
    </source>
</evidence>
<reference evidence="4 5" key="1">
    <citation type="submission" date="2023-09" db="EMBL/GenBank/DDBJ databases">
        <title>Xinfangfangia sedmenti sp. nov., isolated the sedment.</title>
        <authorList>
            <person name="Xu L."/>
        </authorList>
    </citation>
    <scope>NUCLEOTIDE SEQUENCE [LARGE SCALE GENOMIC DNA]</scope>
    <source>
        <strain evidence="4 5">LG-4</strain>
    </source>
</reference>